<keyword evidence="3" id="KW-1185">Reference proteome</keyword>
<reference evidence="2" key="1">
    <citation type="journal article" date="2014" name="Int. J. Syst. Evol. Microbiol.">
        <title>Complete genome sequence of Corynebacterium casei LMG S-19264T (=DSM 44701T), isolated from a smear-ripened cheese.</title>
        <authorList>
            <consortium name="US DOE Joint Genome Institute (JGI-PGF)"/>
            <person name="Walter F."/>
            <person name="Albersmeier A."/>
            <person name="Kalinowski J."/>
            <person name="Ruckert C."/>
        </authorList>
    </citation>
    <scope>NUCLEOTIDE SEQUENCE</scope>
    <source>
        <strain evidence="2">CGMCC 1.15388</strain>
    </source>
</reference>
<feature type="transmembrane region" description="Helical" evidence="1">
    <location>
        <begin position="47"/>
        <end position="71"/>
    </location>
</feature>
<accession>A0A917AK81</accession>
<sequence length="291" mass="29886">MNVNIAQGTSPEQAQPRFDTDPSLSGLSFFGVLRSEFAKLLALRTTFWLSLISVGLFVLIGGAAAASLQALSADDGFGVDEAFGGMSASTVASGVASGGLFAMLLLGALGVIAMTTEFTSGAVRSSLAAVPRRGMLYLAKAVAVFVVVAAVAVIAMLFAHVVAVMFADALSLGSPFTDSDVAQIYGGTVAGILSCALFGLGLGALLRSSAGGIVLLTVMLFVVQMVLAILWQTAGQDWLEVLLEYEYNSVLMSLSLPGDSNPSSSVGAVATVIWTAVPFGLGWLAFAKRDV</sequence>
<feature type="transmembrane region" description="Helical" evidence="1">
    <location>
        <begin position="135"/>
        <end position="164"/>
    </location>
</feature>
<gene>
    <name evidence="2" type="ORF">GCM10011401_00520</name>
</gene>
<keyword evidence="1" id="KW-0472">Membrane</keyword>
<reference evidence="2" key="2">
    <citation type="submission" date="2020-09" db="EMBL/GenBank/DDBJ databases">
        <authorList>
            <person name="Sun Q."/>
            <person name="Zhou Y."/>
        </authorList>
    </citation>
    <scope>NUCLEOTIDE SEQUENCE</scope>
    <source>
        <strain evidence="2">CGMCC 1.15388</strain>
    </source>
</reference>
<evidence type="ECO:0000256" key="1">
    <source>
        <dbReference type="SAM" id="Phobius"/>
    </source>
</evidence>
<keyword evidence="1" id="KW-1133">Transmembrane helix</keyword>
<name>A0A917AK81_9MICC</name>
<comment type="caution">
    <text evidence="2">The sequence shown here is derived from an EMBL/GenBank/DDBJ whole genome shotgun (WGS) entry which is preliminary data.</text>
</comment>
<dbReference type="Proteomes" id="UP000633136">
    <property type="component" value="Unassembled WGS sequence"/>
</dbReference>
<dbReference type="GO" id="GO:0140359">
    <property type="term" value="F:ABC-type transporter activity"/>
    <property type="evidence" value="ECO:0007669"/>
    <property type="project" value="InterPro"/>
</dbReference>
<organism evidence="2 3">
    <name type="scientific">Nesterenkonia cremea</name>
    <dbReference type="NCBI Taxonomy" id="1882340"/>
    <lineage>
        <taxon>Bacteria</taxon>
        <taxon>Bacillati</taxon>
        <taxon>Actinomycetota</taxon>
        <taxon>Actinomycetes</taxon>
        <taxon>Micrococcales</taxon>
        <taxon>Micrococcaceae</taxon>
        <taxon>Nesterenkonia</taxon>
    </lineage>
</organism>
<feature type="transmembrane region" description="Helical" evidence="1">
    <location>
        <begin position="91"/>
        <end position="114"/>
    </location>
</feature>
<dbReference type="RefSeq" id="WP_188681985.1">
    <property type="nucleotide sequence ID" value="NZ_BMIS01000001.1"/>
</dbReference>
<keyword evidence="1" id="KW-0812">Transmembrane</keyword>
<dbReference type="AlphaFoldDB" id="A0A917AK81"/>
<evidence type="ECO:0000313" key="2">
    <source>
        <dbReference type="EMBL" id="GGE57734.1"/>
    </source>
</evidence>
<feature type="transmembrane region" description="Helical" evidence="1">
    <location>
        <begin position="213"/>
        <end position="234"/>
    </location>
</feature>
<evidence type="ECO:0000313" key="3">
    <source>
        <dbReference type="Proteomes" id="UP000633136"/>
    </source>
</evidence>
<dbReference type="GO" id="GO:0005886">
    <property type="term" value="C:plasma membrane"/>
    <property type="evidence" value="ECO:0007669"/>
    <property type="project" value="UniProtKB-SubCell"/>
</dbReference>
<proteinExistence type="predicted"/>
<dbReference type="PANTHER" id="PTHR37305:SF1">
    <property type="entry name" value="MEMBRANE PROTEIN"/>
    <property type="match status" value="1"/>
</dbReference>
<dbReference type="EMBL" id="BMIS01000001">
    <property type="protein sequence ID" value="GGE57734.1"/>
    <property type="molecule type" value="Genomic_DNA"/>
</dbReference>
<protein>
    <submittedName>
        <fullName evidence="2">ABC transporter permease</fullName>
    </submittedName>
</protein>
<dbReference type="PANTHER" id="PTHR37305">
    <property type="entry name" value="INTEGRAL MEMBRANE PROTEIN-RELATED"/>
    <property type="match status" value="1"/>
</dbReference>
<feature type="transmembrane region" description="Helical" evidence="1">
    <location>
        <begin position="266"/>
        <end position="286"/>
    </location>
</feature>
<feature type="transmembrane region" description="Helical" evidence="1">
    <location>
        <begin position="184"/>
        <end position="206"/>
    </location>
</feature>